<feature type="region of interest" description="Disordered" evidence="1">
    <location>
        <begin position="264"/>
        <end position="289"/>
    </location>
</feature>
<keyword evidence="3" id="KW-1185">Reference proteome</keyword>
<dbReference type="KEGG" id="simp:C6571_08685"/>
<reference evidence="2 3" key="1">
    <citation type="submission" date="2018-03" db="EMBL/GenBank/DDBJ databases">
        <title>Genome sequencing of Simplicispira sp.</title>
        <authorList>
            <person name="Kim S.-J."/>
            <person name="Heo J."/>
            <person name="Kwon S.-W."/>
        </authorList>
    </citation>
    <scope>NUCLEOTIDE SEQUENCE [LARGE SCALE GENOMIC DNA]</scope>
    <source>
        <strain evidence="2 3">SC1-8</strain>
    </source>
</reference>
<organism evidence="2 3">
    <name type="scientific">Simplicispira suum</name>
    <dbReference type="NCBI Taxonomy" id="2109915"/>
    <lineage>
        <taxon>Bacteria</taxon>
        <taxon>Pseudomonadati</taxon>
        <taxon>Pseudomonadota</taxon>
        <taxon>Betaproteobacteria</taxon>
        <taxon>Burkholderiales</taxon>
        <taxon>Comamonadaceae</taxon>
        <taxon>Simplicispira</taxon>
    </lineage>
</organism>
<evidence type="ECO:0000256" key="1">
    <source>
        <dbReference type="SAM" id="MobiDB-lite"/>
    </source>
</evidence>
<proteinExistence type="predicted"/>
<dbReference type="PANTHER" id="PTHR33973">
    <property type="entry name" value="OS07G0153300 PROTEIN"/>
    <property type="match status" value="1"/>
</dbReference>
<evidence type="ECO:0000313" key="3">
    <source>
        <dbReference type="Proteomes" id="UP000239326"/>
    </source>
</evidence>
<dbReference type="RefSeq" id="WP_106446333.1">
    <property type="nucleotide sequence ID" value="NZ_CP027669.1"/>
</dbReference>
<evidence type="ECO:0000313" key="2">
    <source>
        <dbReference type="EMBL" id="AVO41356.1"/>
    </source>
</evidence>
<dbReference type="EMBL" id="CP027669">
    <property type="protein sequence ID" value="AVO41356.1"/>
    <property type="molecule type" value="Genomic_DNA"/>
</dbReference>
<sequence>MNTAGAARCARPGATGAQARPLIGFGQVRHTRLRPKEHRFSYATFFLLLPMRALARGSDAGALAVNRRGAISFHDVDHGDGRPAKSGGALAWLDQLLRAEGIEDADGEVWLHCYPRVLGYTFKPVSFWYCERLDGSLRAIVVEVNNTFGERHCYLLDEPAWGQELRAEKVFHVSPFCDVSGSYRFRFLFIDKGGALRTVARIDHDDARGALIETSVSGALEPATPAALRRALWRYPVMTFAVIARIHWQALRLWSKRVGFRHKPASPPAPISHQQHPTTPQHREARRQP</sequence>
<dbReference type="OrthoDB" id="9778801at2"/>
<dbReference type="PANTHER" id="PTHR33973:SF4">
    <property type="entry name" value="OS07G0153300 PROTEIN"/>
    <property type="match status" value="1"/>
</dbReference>
<dbReference type="InterPro" id="IPR010775">
    <property type="entry name" value="DUF1365"/>
</dbReference>
<accession>A0A2S0MZP8</accession>
<dbReference type="AlphaFoldDB" id="A0A2S0MZP8"/>
<gene>
    <name evidence="2" type="ORF">C6571_08685</name>
</gene>
<dbReference type="Pfam" id="PF07103">
    <property type="entry name" value="DUF1365"/>
    <property type="match status" value="1"/>
</dbReference>
<protein>
    <submittedName>
        <fullName evidence="2">DUF1365 domain-containing protein</fullName>
    </submittedName>
</protein>
<name>A0A2S0MZP8_9BURK</name>
<dbReference type="Proteomes" id="UP000239326">
    <property type="component" value="Chromosome"/>
</dbReference>